<dbReference type="PANTHER" id="PTHR21419:SF30">
    <property type="entry name" value="IG-LIKE DOMAIN-CONTAINING PROTEIN"/>
    <property type="match status" value="1"/>
</dbReference>
<evidence type="ECO:0000256" key="3">
    <source>
        <dbReference type="ARBA" id="ARBA00022729"/>
    </source>
</evidence>
<reference evidence="7" key="1">
    <citation type="submission" date="2023-02" db="EMBL/GenBank/DDBJ databases">
        <title>Tahibacter soli sp. nov. isolated from soil.</title>
        <authorList>
            <person name="Baek J.H."/>
            <person name="Lee J.K."/>
            <person name="Choi D.G."/>
            <person name="Jeon C.O."/>
        </authorList>
    </citation>
    <scope>NUCLEOTIDE SEQUENCE</scope>
    <source>
        <strain evidence="7">BL</strain>
    </source>
</reference>
<accession>A0A9X4BIE3</accession>
<organism evidence="7 8">
    <name type="scientific">Tahibacter soli</name>
    <dbReference type="NCBI Taxonomy" id="2983605"/>
    <lineage>
        <taxon>Bacteria</taxon>
        <taxon>Pseudomonadati</taxon>
        <taxon>Pseudomonadota</taxon>
        <taxon>Gammaproteobacteria</taxon>
        <taxon>Lysobacterales</taxon>
        <taxon>Rhodanobacteraceae</taxon>
        <taxon>Tahibacter</taxon>
    </lineage>
</organism>
<evidence type="ECO:0000256" key="6">
    <source>
        <dbReference type="SAM" id="SignalP"/>
    </source>
</evidence>
<dbReference type="SUPFAM" id="SSF50969">
    <property type="entry name" value="YVTN repeat-like/Quinoprotein amine dehydrogenase"/>
    <property type="match status" value="1"/>
</dbReference>
<name>A0A9X4BIE3_9GAMM</name>
<dbReference type="Gene3D" id="2.130.10.130">
    <property type="entry name" value="Integrin alpha, N-terminal"/>
    <property type="match status" value="1"/>
</dbReference>
<dbReference type="GO" id="GO:0016020">
    <property type="term" value="C:membrane"/>
    <property type="evidence" value="ECO:0007669"/>
    <property type="project" value="UniProtKB-SubCell"/>
</dbReference>
<sequence>MHKPLRLALLIGGLVLAAQSSAAIDLALVRSGVGVTGGPRQLAGHLDVNGNGRRELLVAARWHVTLAEEDAGPRGYREVARIDAPSYQEFGGALLVDVPGAAPALLLQWSGRLELRDAATLRIKASLDGQFGWPLLGDVDGDGLPEIVVESGNGVALLDPATLAARGNVGGWIGAMAAADIVGDARAEIVSGDGRAYTVTRSGSELSATEVWNAGIAGTWIPYPVDVDGHTAIVLHDSFGFSAQLATFRPTPSLRTLVPADGPSFVPRFADVNGDGRVDLVAATGSKVRALDIPSGATLWERDTIYQPPYIGSVAFPATADLDGDGTVEIAWADASYDSGVVAASAPIVGAPRWRADRNQSRVADWTRVRRADGSSSIAYLTDATESYPRLHTLGFLDGVTLADEGGSALAWLPDYNGYSRSIVQHAVAALPVAGDGDAIVVSGAELPMFGGTPLARWLWTFDSTGALVSSRALASTTDPQRIAVAQVLDRPERQVVTAGWIPFPTSGASTWTARVEVVDYATGAVLWQSVLLPSYDGAPLTKLAVADLDGDGRLEVVVAYGDKVAVLTPASGTGVVANYPAQTFSVLARGPGRSAKLATLRNTDVAVYDGFSVVPQKTFVLPDYAQDIVLFAQAPDDALLFATSGYGGLAVRRYADGDVVATSRPHSGVGGMLLAATDADGDRRVDIVGSDPGFMVWRLDNDYIFRGAFD</sequence>
<feature type="chain" id="PRO_5040866461" evidence="6">
    <location>
        <begin position="23"/>
        <end position="711"/>
    </location>
</feature>
<dbReference type="EMBL" id="JAOVZO020000001">
    <property type="protein sequence ID" value="MDC8011039.1"/>
    <property type="molecule type" value="Genomic_DNA"/>
</dbReference>
<dbReference type="InterPro" id="IPR028994">
    <property type="entry name" value="Integrin_alpha_N"/>
</dbReference>
<dbReference type="InterPro" id="IPR013517">
    <property type="entry name" value="FG-GAP"/>
</dbReference>
<gene>
    <name evidence="7" type="ORF">OD750_000605</name>
</gene>
<evidence type="ECO:0000256" key="4">
    <source>
        <dbReference type="ARBA" id="ARBA00022989"/>
    </source>
</evidence>
<dbReference type="InterPro" id="IPR045232">
    <property type="entry name" value="FAM234"/>
</dbReference>
<evidence type="ECO:0000313" key="7">
    <source>
        <dbReference type="EMBL" id="MDC8011039.1"/>
    </source>
</evidence>
<keyword evidence="4" id="KW-1133">Transmembrane helix</keyword>
<keyword evidence="2" id="KW-0812">Transmembrane</keyword>
<evidence type="ECO:0000256" key="2">
    <source>
        <dbReference type="ARBA" id="ARBA00022692"/>
    </source>
</evidence>
<evidence type="ECO:0000313" key="8">
    <source>
        <dbReference type="Proteomes" id="UP001139971"/>
    </source>
</evidence>
<evidence type="ECO:0000256" key="1">
    <source>
        <dbReference type="ARBA" id="ARBA00004167"/>
    </source>
</evidence>
<feature type="signal peptide" evidence="6">
    <location>
        <begin position="1"/>
        <end position="22"/>
    </location>
</feature>
<dbReference type="PANTHER" id="PTHR21419">
    <property type="match status" value="1"/>
</dbReference>
<dbReference type="AlphaFoldDB" id="A0A9X4BIE3"/>
<dbReference type="Proteomes" id="UP001139971">
    <property type="component" value="Unassembled WGS sequence"/>
</dbReference>
<keyword evidence="5" id="KW-0472">Membrane</keyword>
<protein>
    <submittedName>
        <fullName evidence="7">VCBS repeat-containing protein</fullName>
    </submittedName>
</protein>
<dbReference type="InterPro" id="IPR011044">
    <property type="entry name" value="Quino_amine_DH_bsu"/>
</dbReference>
<evidence type="ECO:0000256" key="5">
    <source>
        <dbReference type="ARBA" id="ARBA00023136"/>
    </source>
</evidence>
<dbReference type="RefSeq" id="WP_263544458.1">
    <property type="nucleotide sequence ID" value="NZ_JAOVZO020000001.1"/>
</dbReference>
<comment type="subcellular location">
    <subcellularLocation>
        <location evidence="1">Membrane</location>
        <topology evidence="1">Single-pass membrane protein</topology>
    </subcellularLocation>
</comment>
<dbReference type="Pfam" id="PF13517">
    <property type="entry name" value="FG-GAP_3"/>
    <property type="match status" value="1"/>
</dbReference>
<comment type="caution">
    <text evidence="7">The sequence shown here is derived from an EMBL/GenBank/DDBJ whole genome shotgun (WGS) entry which is preliminary data.</text>
</comment>
<keyword evidence="3 6" id="KW-0732">Signal</keyword>
<proteinExistence type="predicted"/>
<dbReference type="SUPFAM" id="SSF69318">
    <property type="entry name" value="Integrin alpha N-terminal domain"/>
    <property type="match status" value="2"/>
</dbReference>
<keyword evidence="8" id="KW-1185">Reference proteome</keyword>